<name>A0A9W9NFF3_9EURO</name>
<dbReference type="SUPFAM" id="SSF52402">
    <property type="entry name" value="Adenine nucleotide alpha hydrolases-like"/>
    <property type="match status" value="1"/>
</dbReference>
<evidence type="ECO:0000256" key="7">
    <source>
        <dbReference type="SAM" id="MobiDB-lite"/>
    </source>
</evidence>
<dbReference type="InterPro" id="IPR014729">
    <property type="entry name" value="Rossmann-like_a/b/a_fold"/>
</dbReference>
<keyword evidence="10" id="KW-1185">Reference proteome</keyword>
<comment type="caution">
    <text evidence="9">The sequence shown here is derived from an EMBL/GenBank/DDBJ whole genome shotgun (WGS) entry which is preliminary data.</text>
</comment>
<accession>A0A9W9NFF3</accession>
<dbReference type="GeneID" id="83175319"/>
<dbReference type="GO" id="GO:0032267">
    <property type="term" value="F:tRNA(Ile)-lysidine synthase activity"/>
    <property type="evidence" value="ECO:0007669"/>
    <property type="project" value="UniProtKB-EC"/>
</dbReference>
<dbReference type="GO" id="GO:0008033">
    <property type="term" value="P:tRNA processing"/>
    <property type="evidence" value="ECO:0007669"/>
    <property type="project" value="UniProtKB-KW"/>
</dbReference>
<sequence>MAPRIGISVSQFAEQLYRAWMTPRGVTYAADRRVLNHDLVTLPWKIGLAISGGADSMALAYLCKQLEQTADPGVVSFTAFVVDHRARPESSQEANTVAGWLRDMGIKTKILELDWSSTSARSHSKGANADPVKMPFAFETSARKLRYQALGKACLQDDIKTLLLGHHRDDNVETVIWRLCTGARGTGLGGISEVSRIPECYGLWGIAEGCSHAELLGTRSSDALPVRVSIEEKNRGKIEFHSPSKPPDARNPLPGRHTKNHPPWISLQPPLTSSPLLTATGGIFLCRPLLSFPKTRLVDTCIENKVPFVSDPTNFDPTLTTRNTIRHLLSKNALPRAFQSASILSLIEAGQHTLKRTEDLSNEVLASRCRLLNLNLKTGSMAIEFKDAPGSTDTARDEDSNPVGSRILSTAMRRVTDLIAPCSANHYPLSHYEPFVSKIYPDVRGAESRAKYLKDRKPFVAGGVLFCPLKPQSKLDPTDPTTPAALVSIPGKNTWQLSRAPYMRKRLPKTQFEPDTWTLWDDRHWLRFTMVPDSELNGPEYRSLKPPSLVVRPFERSDLERIRYEDGTLAGKYGRVAPKASYVWKWVQEILALEASGPVRETVPVLTLKESSPSGNVETPEQLLLLPTIGMCLSGMKRGPAFNEMNIYWNGFWWKMTWDWNYKMIDTDAVRLMGGPDVSDKPTGYGTEV</sequence>
<keyword evidence="2" id="KW-0436">Ligase</keyword>
<feature type="region of interest" description="Disordered" evidence="7">
    <location>
        <begin position="235"/>
        <end position="265"/>
    </location>
</feature>
<keyword evidence="5" id="KW-0067">ATP-binding</keyword>
<dbReference type="PANTHER" id="PTHR43033:SF1">
    <property type="entry name" value="TRNA(ILE)-LYSIDINE SYNTHASE-RELATED"/>
    <property type="match status" value="1"/>
</dbReference>
<reference evidence="9" key="2">
    <citation type="journal article" date="2023" name="IMA Fungus">
        <title>Comparative genomic study of the Penicillium genus elucidates a diverse pangenome and 15 lateral gene transfer events.</title>
        <authorList>
            <person name="Petersen C."/>
            <person name="Sorensen T."/>
            <person name="Nielsen M.R."/>
            <person name="Sondergaard T.E."/>
            <person name="Sorensen J.L."/>
            <person name="Fitzpatrick D.A."/>
            <person name="Frisvad J.C."/>
            <person name="Nielsen K.L."/>
        </authorList>
    </citation>
    <scope>NUCLEOTIDE SEQUENCE</scope>
    <source>
        <strain evidence="9">IBT 15544</strain>
    </source>
</reference>
<dbReference type="Pfam" id="PF01171">
    <property type="entry name" value="ATP_bind_3"/>
    <property type="match status" value="2"/>
</dbReference>
<dbReference type="CDD" id="cd01992">
    <property type="entry name" value="TilS_N"/>
    <property type="match status" value="1"/>
</dbReference>
<reference evidence="9" key="1">
    <citation type="submission" date="2022-12" db="EMBL/GenBank/DDBJ databases">
        <authorList>
            <person name="Petersen C."/>
        </authorList>
    </citation>
    <scope>NUCLEOTIDE SEQUENCE</scope>
    <source>
        <strain evidence="9">IBT 15544</strain>
    </source>
</reference>
<evidence type="ECO:0000256" key="1">
    <source>
        <dbReference type="ARBA" id="ARBA00013267"/>
    </source>
</evidence>
<evidence type="ECO:0000256" key="3">
    <source>
        <dbReference type="ARBA" id="ARBA00022694"/>
    </source>
</evidence>
<protein>
    <recommendedName>
        <fullName evidence="1">tRNA(Ile)-lysidine synthetase</fullName>
        <ecNumber evidence="1">6.3.4.19</ecNumber>
    </recommendedName>
</protein>
<dbReference type="InterPro" id="IPR012795">
    <property type="entry name" value="tRNA_Ile_lys_synt_N"/>
</dbReference>
<dbReference type="InterPro" id="IPR011063">
    <property type="entry name" value="TilS/TtcA_N"/>
</dbReference>
<evidence type="ECO:0000256" key="2">
    <source>
        <dbReference type="ARBA" id="ARBA00022598"/>
    </source>
</evidence>
<proteinExistence type="inferred from homology"/>
<evidence type="ECO:0000313" key="10">
    <source>
        <dbReference type="Proteomes" id="UP001150904"/>
    </source>
</evidence>
<dbReference type="GO" id="GO:0005524">
    <property type="term" value="F:ATP binding"/>
    <property type="evidence" value="ECO:0007669"/>
    <property type="project" value="UniProtKB-KW"/>
</dbReference>
<keyword evidence="3" id="KW-0819">tRNA processing</keyword>
<evidence type="ECO:0000259" key="8">
    <source>
        <dbReference type="Pfam" id="PF01171"/>
    </source>
</evidence>
<dbReference type="Gene3D" id="3.40.50.620">
    <property type="entry name" value="HUPs"/>
    <property type="match status" value="1"/>
</dbReference>
<dbReference type="EC" id="6.3.4.19" evidence="1"/>
<dbReference type="InterPro" id="IPR012094">
    <property type="entry name" value="tRNA_Ile_lys_synt"/>
</dbReference>
<dbReference type="EMBL" id="JAPQKR010000004">
    <property type="protein sequence ID" value="KAJ5218857.1"/>
    <property type="molecule type" value="Genomic_DNA"/>
</dbReference>
<dbReference type="HAMAP" id="MF_01161">
    <property type="entry name" value="tRNA_Ile_lys_synt"/>
    <property type="match status" value="1"/>
</dbReference>
<keyword evidence="4" id="KW-0547">Nucleotide-binding</keyword>
<dbReference type="PANTHER" id="PTHR43033">
    <property type="entry name" value="TRNA(ILE)-LYSIDINE SYNTHASE-RELATED"/>
    <property type="match status" value="1"/>
</dbReference>
<feature type="domain" description="tRNA(Ile)-lysidine/2-thiocytidine synthase N-terminal" evidence="8">
    <location>
        <begin position="46"/>
        <end position="197"/>
    </location>
</feature>
<evidence type="ECO:0000256" key="6">
    <source>
        <dbReference type="ARBA" id="ARBA00048539"/>
    </source>
</evidence>
<dbReference type="RefSeq" id="XP_058313430.1">
    <property type="nucleotide sequence ID" value="XM_058448019.1"/>
</dbReference>
<dbReference type="AlphaFoldDB" id="A0A9W9NFF3"/>
<gene>
    <name evidence="9" type="ORF">N7498_000956</name>
</gene>
<evidence type="ECO:0000256" key="5">
    <source>
        <dbReference type="ARBA" id="ARBA00022840"/>
    </source>
</evidence>
<organism evidence="9 10">
    <name type="scientific">Penicillium cinerascens</name>
    <dbReference type="NCBI Taxonomy" id="70096"/>
    <lineage>
        <taxon>Eukaryota</taxon>
        <taxon>Fungi</taxon>
        <taxon>Dikarya</taxon>
        <taxon>Ascomycota</taxon>
        <taxon>Pezizomycotina</taxon>
        <taxon>Eurotiomycetes</taxon>
        <taxon>Eurotiomycetidae</taxon>
        <taxon>Eurotiales</taxon>
        <taxon>Aspergillaceae</taxon>
        <taxon>Penicillium</taxon>
    </lineage>
</organism>
<dbReference type="OrthoDB" id="434144at2759"/>
<dbReference type="NCBIfam" id="TIGR02432">
    <property type="entry name" value="lysidine_TilS_N"/>
    <property type="match status" value="1"/>
</dbReference>
<dbReference type="Proteomes" id="UP001150904">
    <property type="component" value="Unassembled WGS sequence"/>
</dbReference>
<evidence type="ECO:0000256" key="4">
    <source>
        <dbReference type="ARBA" id="ARBA00022741"/>
    </source>
</evidence>
<feature type="domain" description="tRNA(Ile)-lysidine/2-thiocytidine synthase N-terminal" evidence="8">
    <location>
        <begin position="280"/>
        <end position="327"/>
    </location>
</feature>
<evidence type="ECO:0000313" key="9">
    <source>
        <dbReference type="EMBL" id="KAJ5218857.1"/>
    </source>
</evidence>
<comment type="catalytic activity">
    <reaction evidence="6">
        <text>cytidine(34) in tRNA(Ile2) + L-lysine + ATP = lysidine(34) in tRNA(Ile2) + AMP + diphosphate + H(+)</text>
        <dbReference type="Rhea" id="RHEA:43744"/>
        <dbReference type="Rhea" id="RHEA-COMP:10625"/>
        <dbReference type="Rhea" id="RHEA-COMP:10670"/>
        <dbReference type="ChEBI" id="CHEBI:15378"/>
        <dbReference type="ChEBI" id="CHEBI:30616"/>
        <dbReference type="ChEBI" id="CHEBI:32551"/>
        <dbReference type="ChEBI" id="CHEBI:33019"/>
        <dbReference type="ChEBI" id="CHEBI:82748"/>
        <dbReference type="ChEBI" id="CHEBI:83665"/>
        <dbReference type="ChEBI" id="CHEBI:456215"/>
        <dbReference type="EC" id="6.3.4.19"/>
    </reaction>
</comment>